<dbReference type="Gene3D" id="3.20.20.150">
    <property type="entry name" value="Divalent-metal-dependent TIM barrel enzymes"/>
    <property type="match status" value="1"/>
</dbReference>
<sequence length="317" mass="36050">MSSILDRLSLSTCWCSARHSDGYEMVQEMVGLGFKRIELSHGIRISLVPGILQAVEEGLVEISSVHNFCPLPGSVQHAAPNLYQPSAVDCRELSLWHRYTIRTLDFALKVGADRVVMHSGRVCFFFYSAEKRLEKWIDESEIPTHELTESPVFIKRRDKAMKSIRRVAKKTIPRIRENYEKLLPEVKERGLRLCLENREGMEEMPIDGDYDDFLASLNEPEHASYWHDTGHAQIKHQLGLLDHRAHLEKMSPRLAGFHLHDVSESGRDHQVPGSGTVDFQMIAEFVRPEHTLVLELSPSLSVEEVVASRDYIAATLG</sequence>
<dbReference type="InterPro" id="IPR036237">
    <property type="entry name" value="Xyl_isomerase-like_sf"/>
</dbReference>
<feature type="domain" description="Xylose isomerase-like TIM barrel" evidence="1">
    <location>
        <begin position="92"/>
        <end position="287"/>
    </location>
</feature>
<dbReference type="Proteomes" id="UP001324993">
    <property type="component" value="Chromosome"/>
</dbReference>
<gene>
    <name evidence="2" type="ORF">SH580_18110</name>
</gene>
<proteinExistence type="predicted"/>
<dbReference type="Pfam" id="PF01261">
    <property type="entry name" value="AP_endonuc_2"/>
    <property type="match status" value="1"/>
</dbReference>
<accession>A0ABZ0RJU1</accession>
<organism evidence="2 3">
    <name type="scientific">Coraliomargarita algicola</name>
    <dbReference type="NCBI Taxonomy" id="3092156"/>
    <lineage>
        <taxon>Bacteria</taxon>
        <taxon>Pseudomonadati</taxon>
        <taxon>Verrucomicrobiota</taxon>
        <taxon>Opitutia</taxon>
        <taxon>Puniceicoccales</taxon>
        <taxon>Coraliomargaritaceae</taxon>
        <taxon>Coraliomargarita</taxon>
    </lineage>
</organism>
<dbReference type="RefSeq" id="WP_319832227.1">
    <property type="nucleotide sequence ID" value="NZ_CP138858.1"/>
</dbReference>
<evidence type="ECO:0000259" key="1">
    <source>
        <dbReference type="Pfam" id="PF01261"/>
    </source>
</evidence>
<keyword evidence="3" id="KW-1185">Reference proteome</keyword>
<reference evidence="2 3" key="1">
    <citation type="submission" date="2023-11" db="EMBL/GenBank/DDBJ databases">
        <title>Coraliomargarita sp. nov., isolated from marine algae.</title>
        <authorList>
            <person name="Lee J.K."/>
            <person name="Baek J.H."/>
            <person name="Kim J.M."/>
            <person name="Choi D.G."/>
            <person name="Jeon C.O."/>
        </authorList>
    </citation>
    <scope>NUCLEOTIDE SEQUENCE [LARGE SCALE GENOMIC DNA]</scope>
    <source>
        <strain evidence="2 3">J2-16</strain>
    </source>
</reference>
<name>A0ABZ0RJU1_9BACT</name>
<dbReference type="InterPro" id="IPR013022">
    <property type="entry name" value="Xyl_isomerase-like_TIM-brl"/>
</dbReference>
<protein>
    <submittedName>
        <fullName evidence="2">TIM barrel protein</fullName>
    </submittedName>
</protein>
<dbReference type="EMBL" id="CP138858">
    <property type="protein sequence ID" value="WPJ95338.1"/>
    <property type="molecule type" value="Genomic_DNA"/>
</dbReference>
<evidence type="ECO:0000313" key="2">
    <source>
        <dbReference type="EMBL" id="WPJ95338.1"/>
    </source>
</evidence>
<dbReference type="SUPFAM" id="SSF51658">
    <property type="entry name" value="Xylose isomerase-like"/>
    <property type="match status" value="1"/>
</dbReference>
<evidence type="ECO:0000313" key="3">
    <source>
        <dbReference type="Proteomes" id="UP001324993"/>
    </source>
</evidence>